<evidence type="ECO:0000313" key="5">
    <source>
        <dbReference type="EMBL" id="TWU41193.1"/>
    </source>
</evidence>
<dbReference type="InterPro" id="IPR001173">
    <property type="entry name" value="Glyco_trans_2-like"/>
</dbReference>
<dbReference type="Gene3D" id="3.90.550.10">
    <property type="entry name" value="Spore Coat Polysaccharide Biosynthesis Protein SpsA, Chain A"/>
    <property type="match status" value="1"/>
</dbReference>
<dbReference type="InterPro" id="IPR011990">
    <property type="entry name" value="TPR-like_helical_dom_sf"/>
</dbReference>
<dbReference type="SUPFAM" id="SSF48452">
    <property type="entry name" value="TPR-like"/>
    <property type="match status" value="1"/>
</dbReference>
<dbReference type="PANTHER" id="PTHR43685">
    <property type="entry name" value="GLYCOSYLTRANSFERASE"/>
    <property type="match status" value="1"/>
</dbReference>
<dbReference type="SUPFAM" id="SSF53448">
    <property type="entry name" value="Nucleotide-diphospho-sugar transferases"/>
    <property type="match status" value="1"/>
</dbReference>
<comment type="caution">
    <text evidence="5">The sequence shown here is derived from an EMBL/GenBank/DDBJ whole genome shotgun (WGS) entry which is preliminary data.</text>
</comment>
<evidence type="ECO:0000259" key="4">
    <source>
        <dbReference type="Pfam" id="PF00535"/>
    </source>
</evidence>
<dbReference type="Proteomes" id="UP000315471">
    <property type="component" value="Unassembled WGS sequence"/>
</dbReference>
<organism evidence="5 6">
    <name type="scientific">Novipirellula aureliae</name>
    <dbReference type="NCBI Taxonomy" id="2527966"/>
    <lineage>
        <taxon>Bacteria</taxon>
        <taxon>Pseudomonadati</taxon>
        <taxon>Planctomycetota</taxon>
        <taxon>Planctomycetia</taxon>
        <taxon>Pirellulales</taxon>
        <taxon>Pirellulaceae</taxon>
        <taxon>Novipirellula</taxon>
    </lineage>
</organism>
<dbReference type="EC" id="2.4.-.-" evidence="5"/>
<keyword evidence="6" id="KW-1185">Reference proteome</keyword>
<evidence type="ECO:0000256" key="3">
    <source>
        <dbReference type="ARBA" id="ARBA00022679"/>
    </source>
</evidence>
<dbReference type="Pfam" id="PF00535">
    <property type="entry name" value="Glycos_transf_2"/>
    <property type="match status" value="1"/>
</dbReference>
<dbReference type="GO" id="GO:0016757">
    <property type="term" value="F:glycosyltransferase activity"/>
    <property type="evidence" value="ECO:0007669"/>
    <property type="project" value="UniProtKB-KW"/>
</dbReference>
<dbReference type="AlphaFoldDB" id="A0A5C6DUZ9"/>
<keyword evidence="2 5" id="KW-0328">Glycosyltransferase</keyword>
<dbReference type="PANTHER" id="PTHR43685:SF5">
    <property type="entry name" value="GLYCOSYLTRANSFERASE EPSE-RELATED"/>
    <property type="match status" value="1"/>
</dbReference>
<evidence type="ECO:0000313" key="6">
    <source>
        <dbReference type="Proteomes" id="UP000315471"/>
    </source>
</evidence>
<reference evidence="5 6" key="1">
    <citation type="submission" date="2019-02" db="EMBL/GenBank/DDBJ databases">
        <title>Deep-cultivation of Planctomycetes and their phenomic and genomic characterization uncovers novel biology.</title>
        <authorList>
            <person name="Wiegand S."/>
            <person name="Jogler M."/>
            <person name="Boedeker C."/>
            <person name="Pinto D."/>
            <person name="Vollmers J."/>
            <person name="Rivas-Marin E."/>
            <person name="Kohn T."/>
            <person name="Peeters S.H."/>
            <person name="Heuer A."/>
            <person name="Rast P."/>
            <person name="Oberbeckmann S."/>
            <person name="Bunk B."/>
            <person name="Jeske O."/>
            <person name="Meyerdierks A."/>
            <person name="Storesund J.E."/>
            <person name="Kallscheuer N."/>
            <person name="Luecker S."/>
            <person name="Lage O.M."/>
            <person name="Pohl T."/>
            <person name="Merkel B.J."/>
            <person name="Hornburger P."/>
            <person name="Mueller R.-W."/>
            <person name="Bruemmer F."/>
            <person name="Labrenz M."/>
            <person name="Spormann A.M."/>
            <person name="Op Den Camp H."/>
            <person name="Overmann J."/>
            <person name="Amann R."/>
            <person name="Jetten M.S.M."/>
            <person name="Mascher T."/>
            <person name="Medema M.H."/>
            <person name="Devos D.P."/>
            <person name="Kaster A.-K."/>
            <person name="Ovreas L."/>
            <person name="Rohde M."/>
            <person name="Galperin M.Y."/>
            <person name="Jogler C."/>
        </authorList>
    </citation>
    <scope>NUCLEOTIDE SEQUENCE [LARGE SCALE GENOMIC DNA]</scope>
    <source>
        <strain evidence="5 6">Q31b</strain>
    </source>
</reference>
<dbReference type="InterPro" id="IPR029044">
    <property type="entry name" value="Nucleotide-diphossugar_trans"/>
</dbReference>
<gene>
    <name evidence="5" type="primary">epsE_4</name>
    <name evidence="5" type="ORF">Q31b_26320</name>
</gene>
<evidence type="ECO:0000256" key="2">
    <source>
        <dbReference type="ARBA" id="ARBA00022676"/>
    </source>
</evidence>
<protein>
    <submittedName>
        <fullName evidence="5">Putative glycosyltransferase EpsE</fullName>
        <ecNumber evidence="5">2.4.-.-</ecNumber>
    </submittedName>
</protein>
<dbReference type="InterPro" id="IPR050834">
    <property type="entry name" value="Glycosyltransf_2"/>
</dbReference>
<accession>A0A5C6DUZ9</accession>
<feature type="domain" description="Glycosyltransferase 2-like" evidence="4">
    <location>
        <begin position="9"/>
        <end position="167"/>
    </location>
</feature>
<proteinExistence type="inferred from homology"/>
<dbReference type="EMBL" id="SJPY01000004">
    <property type="protein sequence ID" value="TWU41193.1"/>
    <property type="molecule type" value="Genomic_DNA"/>
</dbReference>
<dbReference type="OrthoDB" id="9772170at2"/>
<name>A0A5C6DUZ9_9BACT</name>
<evidence type="ECO:0000256" key="1">
    <source>
        <dbReference type="ARBA" id="ARBA00006739"/>
    </source>
</evidence>
<sequence length="308" mass="34588">MNPETPLVSVLMPVRDTEQYVGLAISSILTQSFSEFEFLIIDDGSSDQTPALLKHAADQDHRIRLITQATDGVRVALSRGLESARGQYIARMDADDIALPDRLEKQVTYLDSHPGVVGVGGQTWAIDSDDLRLFPIELPTDPEAIEQSLLSGKNCISNPTTMLRRRAVQIAGGYKDEYPTDDYGLWLRLLEVGPLHNQADFVLEYRLHAAQTTLSKHQSQLTAAHRIVNEARERRGLPLLAELPPDHSPASIARIHHHWAMSAAQSGQWKAARKHAKYAITMEPANLHAWWTMFKGCFHLRLRQRQPQ</sequence>
<comment type="similarity">
    <text evidence="1">Belongs to the glycosyltransferase 2 family.</text>
</comment>
<keyword evidence="3 5" id="KW-0808">Transferase</keyword>